<feature type="domain" description="Fibronectin type-III" evidence="15">
    <location>
        <begin position="1553"/>
        <end position="1644"/>
    </location>
</feature>
<dbReference type="NCBIfam" id="TIGR01167">
    <property type="entry name" value="LPXTG_anchor"/>
    <property type="match status" value="1"/>
</dbReference>
<feature type="domain" description="Fibronectin type-III" evidence="15">
    <location>
        <begin position="1453"/>
        <end position="1547"/>
    </location>
</feature>
<keyword evidence="7" id="KW-0572">Peptidoglycan-anchor</keyword>
<keyword evidence="4" id="KW-0964">Secreted</keyword>
<keyword evidence="12" id="KW-1133">Transmembrane helix</keyword>
<gene>
    <name evidence="16" type="ORF">GCM10009862_22580</name>
</gene>
<dbReference type="Gene3D" id="2.60.40.10">
    <property type="entry name" value="Immunoglobulins"/>
    <property type="match status" value="8"/>
</dbReference>
<evidence type="ECO:0000256" key="6">
    <source>
        <dbReference type="ARBA" id="ARBA00022737"/>
    </source>
</evidence>
<dbReference type="Pfam" id="PF00041">
    <property type="entry name" value="fn3"/>
    <property type="match status" value="5"/>
</dbReference>
<dbReference type="Proteomes" id="UP001500274">
    <property type="component" value="Unassembled WGS sequence"/>
</dbReference>
<keyword evidence="8" id="KW-0326">Glycosidase</keyword>
<feature type="domain" description="Ig-like" evidence="14">
    <location>
        <begin position="1253"/>
        <end position="1347"/>
    </location>
</feature>
<evidence type="ECO:0000256" key="10">
    <source>
        <dbReference type="ARBA" id="ARBA00030238"/>
    </source>
</evidence>
<dbReference type="EMBL" id="BAAARI010000014">
    <property type="protein sequence ID" value="GAA2582870.1"/>
    <property type="molecule type" value="Genomic_DNA"/>
</dbReference>
<sequence length="1994" mass="200399">MIRRHRSSSRLQATLAAIGVSVCLVLSGSSLAWGATPAPEPVVSAPPAAETAPADTVTPDAAPSQTAPSPDAAPADETPDVSAPGQAADAPSTGDVTEPASGTEEPPASEAPPRAGDKDSAPAPQEGSSARAETSDLPGTGDPGTGTGDHLSIWWGGSSQDVPAAPGVEGVVTLTGVLTDSVSAQPIPGFRVAAAGGSGDGEEVLAETTSASDGSFSLAVSTSNSFFRLLLESGASQLYVTSTAGVENAREGFAYDLGAVALEQGAAVSGVVTLPAAPAGMFPVNVQVVGAEDEFGTGAYDVAAPGSAVPWRVVVPAGEYDISFSDGSTFVEQWWQAAATRDAATALTLAAGQSLGGLDATLAFGANSISGRVVTAQGAPLSGVGVSASPVSTGPGTSTRYYSAVTDSAGRYTFGNVQPGAYRLQFSPPRGQGLSTFYGGATYETATILTIANEGSTNLTGIDVTIVAGATVIGTLPQAAASRVTNVAARVSGTMGLTYGWSAVAPDGTFRLTDLPAGTYRLQFTAGSFNEVWGDPFTVAAGDQLTLDVSAYNLEFGTVAVTLDEALSARPGYIEVLDAQTRTVAATLGTYTSTLEVRVRPGDYLVRYTSYAGGQPVYYGGPSAATATVLTVAADERVPVFLSGGSSTISGVITDADGGAPLDDITVRLYRANDTGATSSAIGTATTDEDGVYTFAALSVDNYAVQAVGDTQLYVNRWFGPSGSREDATAISLGAGDTYDSADLALTLGGSIAGTFPEAVGAGYTYLSLWVQPTQGGPSLTFSGNASTMLDDSAFDLRGIPAGEYTIAGSLGGNSIVPTSAIVVVAGETTSGITLALPPAQIIGTVTSAITGQPVGAYVRATWEYETEWGTWQNSQSATADSTTGAYRLSGIPAGASVILKFERNYASGTLSSQWWQGAQTEDDATPIEIGPDGSAPFVANAVLQPGLRVTGRLVDALTGAGVAGVFVGDGNTSATSGSDGRFTAVFDRLGSTVLHTWATQDYVPSTTPLVIPDTGLDGVEISLQRGYGISGTVAAANNGVPLSNVSVSITGADDEYDYRQSVQTNADGTFTVPALLPGRYKVKLVNYDGLYVSQWYDGSASFDGARVVDIVDAPVTNIDARLGLGGTVSGRIVDTNGQPLAGATVGVATAPTNGIAGFFQRVVSLFAGPATTSPILGIETTTDADGRFVLPPLEPGDYTLYVYSPSTGTTWYNGKSTRAEADVIHVGAGQRVALTDDVEMLPIDEGETPRSPEETLSDAFDIVTGPNSQSVEAGQTVTFSALASGTPVPSVQWQRRDAGSNAWTDIEGESSRSLTFSAALADDGAAFRAVFALGDQTRETDAATLTVVPAPTAPAAPAAPTVSQVSTASATVTWGAPADGGRAIEGYEVAVYAAGAQVPLRTITLGAVTTATLGLDAATSYEVAVAARNAIGTGAWSPRAAVTTASFTAPDAPTDIVATSVTASSFVVQWKGATATPSAPVTGHRVVVTHGGDVVKDVTLAMGTTSLLVDGLQPQTLYVVSVASVNGIGQTIGAFIDATTAALPPAATVPGAPTALAQRSATPTGLSIGWQAPASDGGAQLTGYLVRVALGDAVTTLTVDASITEISVGELAPATDYSITVTAMNSVGAGPASSALIARTADAPVALPGVPRQVSAVATSATAAQVSWQAPASDGGAAISAYDVVITRGGQSAPAQVVVTGTTAIVSGLLPDTSYAVTVAARNSAGTGEASPQVTFTTPATVPTATAPSAPGAPRLVASTARTVSLTWDAPSSDGGSPITEYRVRVFGGTQEGAVVPAESTALTVANLIPDTEYVFTVEALNMVGVSPASGFSEVITTAADDVTLPPTEGNPGAGGGSVPAESSLTAQNRGSVTLAADRAAAGSRVGVAGLPAGGTYDVWFFSTPVSGGSVTADAAGRATVTVPASLPAGAHRVVFVDAQTGSIVGWVSFTVAGLPATGTSAPTMLATTAGALMLLGALLVVDARRRRRTTTR</sequence>
<evidence type="ECO:0000256" key="11">
    <source>
        <dbReference type="SAM" id="MobiDB-lite"/>
    </source>
</evidence>
<evidence type="ECO:0000259" key="14">
    <source>
        <dbReference type="PROSITE" id="PS50835"/>
    </source>
</evidence>
<dbReference type="SUPFAM" id="SSF49478">
    <property type="entry name" value="Cna protein B-type domain"/>
    <property type="match status" value="1"/>
</dbReference>
<evidence type="ECO:0000259" key="15">
    <source>
        <dbReference type="PROSITE" id="PS50853"/>
    </source>
</evidence>
<feature type="domain" description="Fibronectin type-III" evidence="15">
    <location>
        <begin position="1751"/>
        <end position="1842"/>
    </location>
</feature>
<keyword evidence="17" id="KW-1185">Reference proteome</keyword>
<dbReference type="SUPFAM" id="SSF49452">
    <property type="entry name" value="Starch-binding domain-like"/>
    <property type="match status" value="2"/>
</dbReference>
<feature type="domain" description="Fibronectin type-III" evidence="15">
    <location>
        <begin position="1357"/>
        <end position="1448"/>
    </location>
</feature>
<dbReference type="InterPro" id="IPR036116">
    <property type="entry name" value="FN3_sf"/>
</dbReference>
<keyword evidence="9" id="KW-0119">Carbohydrate metabolism</keyword>
<feature type="signal peptide" evidence="13">
    <location>
        <begin position="1"/>
        <end position="32"/>
    </location>
</feature>
<feature type="chain" id="PRO_5046451227" description="alpha-amylase" evidence="13">
    <location>
        <begin position="33"/>
        <end position="1994"/>
    </location>
</feature>
<dbReference type="Gene3D" id="2.60.40.1120">
    <property type="entry name" value="Carboxypeptidase-like, regulatory domain"/>
    <property type="match status" value="3"/>
</dbReference>
<dbReference type="InterPro" id="IPR013784">
    <property type="entry name" value="Carb-bd-like_fold"/>
</dbReference>
<dbReference type="InterPro" id="IPR019931">
    <property type="entry name" value="LPXTG_anchor"/>
</dbReference>
<dbReference type="PROSITE" id="PS50853">
    <property type="entry name" value="FN3"/>
    <property type="match status" value="5"/>
</dbReference>
<feature type="transmembrane region" description="Helical" evidence="12">
    <location>
        <begin position="1966"/>
        <end position="1985"/>
    </location>
</feature>
<feature type="region of interest" description="Disordered" evidence="11">
    <location>
        <begin position="1843"/>
        <end position="1866"/>
    </location>
</feature>
<feature type="region of interest" description="Disordered" evidence="11">
    <location>
        <begin position="36"/>
        <end position="158"/>
    </location>
</feature>
<evidence type="ECO:0000256" key="3">
    <source>
        <dbReference type="ARBA" id="ARBA00022512"/>
    </source>
</evidence>
<keyword evidence="8" id="KW-0378">Hydrolase</keyword>
<keyword evidence="12" id="KW-0812">Transmembrane</keyword>
<evidence type="ECO:0000256" key="5">
    <source>
        <dbReference type="ARBA" id="ARBA00022729"/>
    </source>
</evidence>
<protein>
    <recommendedName>
        <fullName evidence="2">alpha-amylase</fullName>
        <ecNumber evidence="2">3.2.1.1</ecNumber>
    </recommendedName>
    <alternativeName>
        <fullName evidence="10">1,4-alpha-D-glucan glucanohydrolase</fullName>
    </alternativeName>
</protein>
<dbReference type="SMART" id="SM00409">
    <property type="entry name" value="IG"/>
    <property type="match status" value="1"/>
</dbReference>
<dbReference type="EC" id="3.2.1.1" evidence="2"/>
<name>A0ABN3PH86_9MICO</name>
<keyword evidence="5 13" id="KW-0732">Signal</keyword>
<dbReference type="PROSITE" id="PS50835">
    <property type="entry name" value="IG_LIKE"/>
    <property type="match status" value="1"/>
</dbReference>
<feature type="domain" description="Fibronectin type-III" evidence="15">
    <location>
        <begin position="1651"/>
        <end position="1742"/>
    </location>
</feature>
<evidence type="ECO:0000256" key="7">
    <source>
        <dbReference type="ARBA" id="ARBA00023088"/>
    </source>
</evidence>
<evidence type="ECO:0000313" key="17">
    <source>
        <dbReference type="Proteomes" id="UP001500274"/>
    </source>
</evidence>
<feature type="compositionally biased region" description="Low complexity" evidence="11">
    <location>
        <begin position="97"/>
        <end position="114"/>
    </location>
</feature>
<dbReference type="SUPFAM" id="SSF49464">
    <property type="entry name" value="Carboxypeptidase regulatory domain-like"/>
    <property type="match status" value="2"/>
</dbReference>
<dbReference type="InterPro" id="IPR007110">
    <property type="entry name" value="Ig-like_dom"/>
</dbReference>
<dbReference type="SUPFAM" id="SSF49265">
    <property type="entry name" value="Fibronectin type III"/>
    <property type="match status" value="3"/>
</dbReference>
<dbReference type="InterPro" id="IPR050964">
    <property type="entry name" value="Striated_Muscle_Regulatory"/>
</dbReference>
<evidence type="ECO:0000256" key="12">
    <source>
        <dbReference type="SAM" id="Phobius"/>
    </source>
</evidence>
<evidence type="ECO:0000256" key="2">
    <source>
        <dbReference type="ARBA" id="ARBA00012595"/>
    </source>
</evidence>
<dbReference type="InterPro" id="IPR003961">
    <property type="entry name" value="FN3_dom"/>
</dbReference>
<evidence type="ECO:0000313" key="16">
    <source>
        <dbReference type="EMBL" id="GAA2582870.1"/>
    </source>
</evidence>
<comment type="catalytic activity">
    <reaction evidence="1">
        <text>Endohydrolysis of (1-&gt;4)-alpha-D-glucosidic linkages in polysaccharides containing three or more (1-&gt;4)-alpha-linked D-glucose units.</text>
        <dbReference type="EC" id="3.2.1.1"/>
    </reaction>
</comment>
<dbReference type="InterPro" id="IPR008969">
    <property type="entry name" value="CarboxyPept-like_regulatory"/>
</dbReference>
<reference evidence="16 17" key="1">
    <citation type="journal article" date="2019" name="Int. J. Syst. Evol. Microbiol.">
        <title>The Global Catalogue of Microorganisms (GCM) 10K type strain sequencing project: providing services to taxonomists for standard genome sequencing and annotation.</title>
        <authorList>
            <consortium name="The Broad Institute Genomics Platform"/>
            <consortium name="The Broad Institute Genome Sequencing Center for Infectious Disease"/>
            <person name="Wu L."/>
            <person name="Ma J."/>
        </authorList>
    </citation>
    <scope>NUCLEOTIDE SEQUENCE [LARGE SCALE GENOMIC DNA]</scope>
    <source>
        <strain evidence="16 17">JCM 16365</strain>
    </source>
</reference>
<dbReference type="PANTHER" id="PTHR13817:SF73">
    <property type="entry name" value="FIBRONECTIN TYPE-III DOMAIN-CONTAINING PROTEIN"/>
    <property type="match status" value="1"/>
</dbReference>
<evidence type="ECO:0000256" key="8">
    <source>
        <dbReference type="ARBA" id="ARBA00023295"/>
    </source>
</evidence>
<dbReference type="CDD" id="cd00063">
    <property type="entry name" value="FN3"/>
    <property type="match status" value="5"/>
</dbReference>
<evidence type="ECO:0000256" key="9">
    <source>
        <dbReference type="ARBA" id="ARBA00023326"/>
    </source>
</evidence>
<dbReference type="PRINTS" id="PR00014">
    <property type="entry name" value="FNTYPEIII"/>
</dbReference>
<evidence type="ECO:0000256" key="4">
    <source>
        <dbReference type="ARBA" id="ARBA00022525"/>
    </source>
</evidence>
<dbReference type="SMART" id="SM00060">
    <property type="entry name" value="FN3"/>
    <property type="match status" value="5"/>
</dbReference>
<keyword evidence="3" id="KW-0134">Cell wall</keyword>
<feature type="compositionally biased region" description="Low complexity" evidence="11">
    <location>
        <begin position="36"/>
        <end position="64"/>
    </location>
</feature>
<dbReference type="InterPro" id="IPR013783">
    <property type="entry name" value="Ig-like_fold"/>
</dbReference>
<evidence type="ECO:0000256" key="13">
    <source>
        <dbReference type="SAM" id="SignalP"/>
    </source>
</evidence>
<dbReference type="InterPro" id="IPR036179">
    <property type="entry name" value="Ig-like_dom_sf"/>
</dbReference>
<evidence type="ECO:0000256" key="1">
    <source>
        <dbReference type="ARBA" id="ARBA00000548"/>
    </source>
</evidence>
<keyword evidence="9" id="KW-0624">Polysaccharide degradation</keyword>
<keyword evidence="6" id="KW-0677">Repeat</keyword>
<dbReference type="SUPFAM" id="SSF48726">
    <property type="entry name" value="Immunoglobulin"/>
    <property type="match status" value="1"/>
</dbReference>
<proteinExistence type="predicted"/>
<keyword evidence="12" id="KW-0472">Membrane</keyword>
<organism evidence="16 17">
    <name type="scientific">Microbacterium binotii</name>
    <dbReference type="NCBI Taxonomy" id="462710"/>
    <lineage>
        <taxon>Bacteria</taxon>
        <taxon>Bacillati</taxon>
        <taxon>Actinomycetota</taxon>
        <taxon>Actinomycetes</taxon>
        <taxon>Micrococcales</taxon>
        <taxon>Microbacteriaceae</taxon>
        <taxon>Microbacterium</taxon>
    </lineage>
</organism>
<comment type="caution">
    <text evidence="16">The sequence shown here is derived from an EMBL/GenBank/DDBJ whole genome shotgun (WGS) entry which is preliminary data.</text>
</comment>
<dbReference type="PANTHER" id="PTHR13817">
    <property type="entry name" value="TITIN"/>
    <property type="match status" value="1"/>
</dbReference>
<accession>A0ABN3PH86</accession>
<dbReference type="Pfam" id="PF00746">
    <property type="entry name" value="Gram_pos_anchor"/>
    <property type="match status" value="1"/>
</dbReference>
<dbReference type="InterPro" id="IPR003599">
    <property type="entry name" value="Ig_sub"/>
</dbReference>
<dbReference type="Pfam" id="PF13620">
    <property type="entry name" value="CarboxypepD_reg"/>
    <property type="match status" value="3"/>
</dbReference>